<dbReference type="CDD" id="cd18012">
    <property type="entry name" value="DEXQc_arch_SWI2_SNF2"/>
    <property type="match status" value="1"/>
</dbReference>
<dbReference type="SUPFAM" id="SSF52540">
    <property type="entry name" value="P-loop containing nucleoside triphosphate hydrolases"/>
    <property type="match status" value="2"/>
</dbReference>
<gene>
    <name evidence="6" type="ORF">D6T63_15445</name>
</gene>
<sequence>MPISSHPMVDVTDIIRIVGGAAFQRGQTYAKDGAVSSLAWDSDSKLLTGKVRGSAPNDYRTKLRLGVKGDGRFRPLENFCSCPVGADCKHVAATALQSNTENLLAQHERDLGARSAPRPSAPEGWQASLTDLLEADDEPSTGSAAPLTPLGLQFELRTPEVAVQRWGSAAERQGQRTLNTRLGVRPVSQNGKGKWIKNNLSWGSISYQTYGLKLDADQHRWFSQFPALHRGTGVNYFGNNDSWLYLDDFSNPLLWQLLDEAQRLGIAFVGSKKSVTIELATRATLKLDATRTEEGSLQLWPALDVDGRRHPSDTAHVISTHGVYTVAADDTITLAPTSRKLTPKDIELLQRGRPVLVPEEETSLFLQEYYPKLRQSIQVDSSDGSVELPEIEPPVLVLTTAYGADGSVSLEWNFDYPLGDTVQRRPFRRGGPGSEDGYRDADAEDAIASAARHVLGPFALKTLKLEDMQAVEFAEDVLPRLLELDGVRIDVVGEKPDYRELTETPTLRISTVETDNRDWFDLGVMVTVSGRSIPFDSIFRALAQGRKKLKLVDNTYLSLEQPVFDQLRDLIEEARALSEWDPESSLQISRYQAGLWADFEDLAEETEQAQSWRDAVSGLLELKDVAPTPPPAGIVAEMRPYQAEGFSWLAFLWRHQLGGVLADDMGLGKTLQALALMVYAKESTGLASPFLVVAPTSVVPNWSNETHRFAPGLKVVSISDTQGASGLSILDQVADADVVITSYTLFRLDFPAYQALSWSGLVLDEAQFVKNRASKVHQAAKDFDAPFKLAITGTPMENNLMELWSLFNIVAPGLFPSPRKFTEDYRTPIEKIGDNRPLVRLRKRIRPLMMRRTKEAVASDLPPKQEQILEVELHPEHRHIYETYLQRERQKLLGLIEDMNRNRMIVFRSLTLLRMLSLDASLVDPEHNGVPSAKLEVLFENLDDIIAEGHRALVFSQFTSYLKKAAEQLDARGIEYAYLDGSTRSRGEVIDSFKDGKAPVFLISLKAGGFGLNLTEADYCFLLDPWWNPASEAQAVDRTHRIGQTKNVMVYRMVSKGTIEEKVMKLKEQKAKLFTSVMDDDAVFSSALTAEDIRGLLEA</sequence>
<dbReference type="InterPro" id="IPR007527">
    <property type="entry name" value="Znf_SWIM"/>
</dbReference>
<evidence type="ECO:0000313" key="6">
    <source>
        <dbReference type="EMBL" id="RJT77329.1"/>
    </source>
</evidence>
<dbReference type="Proteomes" id="UP000272560">
    <property type="component" value="Unassembled WGS sequence"/>
</dbReference>
<dbReference type="InterPro" id="IPR014001">
    <property type="entry name" value="Helicase_ATP-bd"/>
</dbReference>
<dbReference type="SMART" id="SM00490">
    <property type="entry name" value="HELICc"/>
    <property type="match status" value="1"/>
</dbReference>
<keyword evidence="2" id="KW-0862">Zinc</keyword>
<evidence type="ECO:0000256" key="2">
    <source>
        <dbReference type="PROSITE-ProRule" id="PRU00325"/>
    </source>
</evidence>
<evidence type="ECO:0000259" key="5">
    <source>
        <dbReference type="PROSITE" id="PS51194"/>
    </source>
</evidence>
<evidence type="ECO:0000259" key="3">
    <source>
        <dbReference type="PROSITE" id="PS50966"/>
    </source>
</evidence>
<dbReference type="RefSeq" id="WP_120149950.1">
    <property type="nucleotide sequence ID" value="NZ_QZVT01000009.1"/>
</dbReference>
<reference evidence="6 7" key="1">
    <citation type="submission" date="2018-09" db="EMBL/GenBank/DDBJ databases">
        <title>Novel species of Arthrobacter.</title>
        <authorList>
            <person name="Liu Q."/>
            <person name="Xin Y.-H."/>
        </authorList>
    </citation>
    <scope>NUCLEOTIDE SEQUENCE [LARGE SCALE GENOMIC DNA]</scope>
    <source>
        <strain evidence="6 7">Hz2</strain>
    </source>
</reference>
<keyword evidence="2" id="KW-0479">Metal-binding</keyword>
<dbReference type="Pfam" id="PF00271">
    <property type="entry name" value="Helicase_C"/>
    <property type="match status" value="1"/>
</dbReference>
<dbReference type="AlphaFoldDB" id="A0A3A5M0Q6"/>
<dbReference type="OrthoDB" id="9760715at2"/>
<proteinExistence type="predicted"/>
<dbReference type="EMBL" id="QZVT01000009">
    <property type="protein sequence ID" value="RJT77329.1"/>
    <property type="molecule type" value="Genomic_DNA"/>
</dbReference>
<organism evidence="6 7">
    <name type="scientific">Arthrobacter cheniae</name>
    <dbReference type="NCBI Taxonomy" id="1258888"/>
    <lineage>
        <taxon>Bacteria</taxon>
        <taxon>Bacillati</taxon>
        <taxon>Actinomycetota</taxon>
        <taxon>Actinomycetes</taxon>
        <taxon>Micrococcales</taxon>
        <taxon>Micrococcaceae</taxon>
        <taxon>Arthrobacter</taxon>
    </lineage>
</organism>
<dbReference type="PANTHER" id="PTHR10799">
    <property type="entry name" value="SNF2/RAD54 HELICASE FAMILY"/>
    <property type="match status" value="1"/>
</dbReference>
<dbReference type="PROSITE" id="PS50966">
    <property type="entry name" value="ZF_SWIM"/>
    <property type="match status" value="1"/>
</dbReference>
<dbReference type="GO" id="GO:0005524">
    <property type="term" value="F:ATP binding"/>
    <property type="evidence" value="ECO:0007669"/>
    <property type="project" value="InterPro"/>
</dbReference>
<accession>A0A3A5M0Q6</accession>
<dbReference type="Gene3D" id="3.40.50.300">
    <property type="entry name" value="P-loop containing nucleotide triphosphate hydrolases"/>
    <property type="match status" value="1"/>
</dbReference>
<dbReference type="InterPro" id="IPR001650">
    <property type="entry name" value="Helicase_C-like"/>
</dbReference>
<dbReference type="GO" id="GO:0008270">
    <property type="term" value="F:zinc ion binding"/>
    <property type="evidence" value="ECO:0007669"/>
    <property type="project" value="UniProtKB-KW"/>
</dbReference>
<keyword evidence="2" id="KW-0863">Zinc-finger</keyword>
<comment type="caution">
    <text evidence="6">The sequence shown here is derived from an EMBL/GenBank/DDBJ whole genome shotgun (WGS) entry which is preliminary data.</text>
</comment>
<evidence type="ECO:0000256" key="1">
    <source>
        <dbReference type="ARBA" id="ARBA00022801"/>
    </source>
</evidence>
<dbReference type="InterPro" id="IPR038718">
    <property type="entry name" value="SNF2-like_sf"/>
</dbReference>
<feature type="domain" description="SWIM-type" evidence="3">
    <location>
        <begin position="65"/>
        <end position="99"/>
    </location>
</feature>
<dbReference type="InterPro" id="IPR000330">
    <property type="entry name" value="SNF2_N"/>
</dbReference>
<dbReference type="CDD" id="cd18793">
    <property type="entry name" value="SF2_C_SNF"/>
    <property type="match status" value="1"/>
</dbReference>
<dbReference type="Pfam" id="PF08455">
    <property type="entry name" value="SNF2_assoc"/>
    <property type="match status" value="1"/>
</dbReference>
<dbReference type="Pfam" id="PF04434">
    <property type="entry name" value="SWIM"/>
    <property type="match status" value="1"/>
</dbReference>
<keyword evidence="7" id="KW-1185">Reference proteome</keyword>
<dbReference type="PROSITE" id="PS51192">
    <property type="entry name" value="HELICASE_ATP_BIND_1"/>
    <property type="match status" value="1"/>
</dbReference>
<name>A0A3A5M0Q6_9MICC</name>
<evidence type="ECO:0000313" key="7">
    <source>
        <dbReference type="Proteomes" id="UP000272560"/>
    </source>
</evidence>
<evidence type="ECO:0008006" key="8">
    <source>
        <dbReference type="Google" id="ProtNLM"/>
    </source>
</evidence>
<feature type="domain" description="Helicase C-terminal" evidence="5">
    <location>
        <begin position="941"/>
        <end position="1089"/>
    </location>
</feature>
<dbReference type="GO" id="GO:0016787">
    <property type="term" value="F:hydrolase activity"/>
    <property type="evidence" value="ECO:0007669"/>
    <property type="project" value="UniProtKB-KW"/>
</dbReference>
<dbReference type="InterPro" id="IPR013663">
    <property type="entry name" value="Helicase_SWF/SNF/SWI_bac"/>
</dbReference>
<dbReference type="PROSITE" id="PS51194">
    <property type="entry name" value="HELICASE_CTER"/>
    <property type="match status" value="1"/>
</dbReference>
<dbReference type="SMART" id="SM00487">
    <property type="entry name" value="DEXDc"/>
    <property type="match status" value="1"/>
</dbReference>
<keyword evidence="1" id="KW-0378">Hydrolase</keyword>
<dbReference type="Pfam" id="PF00176">
    <property type="entry name" value="SNF2-rel_dom"/>
    <property type="match status" value="1"/>
</dbReference>
<dbReference type="InterPro" id="IPR049730">
    <property type="entry name" value="SNF2/RAD54-like_C"/>
</dbReference>
<evidence type="ECO:0000259" key="4">
    <source>
        <dbReference type="PROSITE" id="PS51192"/>
    </source>
</evidence>
<dbReference type="Gene3D" id="3.40.50.10810">
    <property type="entry name" value="Tandem AAA-ATPase domain"/>
    <property type="match status" value="1"/>
</dbReference>
<dbReference type="InterPro" id="IPR027417">
    <property type="entry name" value="P-loop_NTPase"/>
</dbReference>
<protein>
    <recommendedName>
        <fullName evidence="8">Helicase</fullName>
    </recommendedName>
</protein>
<feature type="domain" description="Helicase ATP-binding" evidence="4">
    <location>
        <begin position="650"/>
        <end position="813"/>
    </location>
</feature>